<gene>
    <name evidence="1" type="ORF">M408DRAFT_326346</name>
</gene>
<protein>
    <submittedName>
        <fullName evidence="1">Uncharacterized protein</fullName>
    </submittedName>
</protein>
<dbReference type="AlphaFoldDB" id="A0A0C3BKG4"/>
<sequence length="229" mass="26302">MDLIGTYEPLKLYKDDYFPAFSDLGALRHLEIDGLYELASFGIGVSSLESFVLRWVHEDISSLSGFTNLHTLKLVGETNRRLLGSREPVQQTTLSLPRLKSLYMQWLIRGIQDVQFNTPKLECLDILCRYSQLRGKANYAKVQTEHVSWRVENDWKAIDTNKKITFELQSILLAYPDTSYFTFPSIFKEMVVELLQEPIIDSPLSAALRAVTFEGPSGDRETLMVEELW</sequence>
<dbReference type="HOGENOM" id="CLU_105530_0_0_1"/>
<dbReference type="EMBL" id="KN824279">
    <property type="protein sequence ID" value="KIM32554.1"/>
    <property type="molecule type" value="Genomic_DNA"/>
</dbReference>
<evidence type="ECO:0000313" key="2">
    <source>
        <dbReference type="Proteomes" id="UP000054097"/>
    </source>
</evidence>
<evidence type="ECO:0000313" key="1">
    <source>
        <dbReference type="EMBL" id="KIM32554.1"/>
    </source>
</evidence>
<proteinExistence type="predicted"/>
<name>A0A0C3BKG4_SERVB</name>
<reference evidence="2" key="2">
    <citation type="submission" date="2015-01" db="EMBL/GenBank/DDBJ databases">
        <title>Evolutionary Origins and Diversification of the Mycorrhizal Mutualists.</title>
        <authorList>
            <consortium name="DOE Joint Genome Institute"/>
            <consortium name="Mycorrhizal Genomics Consortium"/>
            <person name="Kohler A."/>
            <person name="Kuo A."/>
            <person name="Nagy L.G."/>
            <person name="Floudas D."/>
            <person name="Copeland A."/>
            <person name="Barry K.W."/>
            <person name="Cichocki N."/>
            <person name="Veneault-Fourrey C."/>
            <person name="LaButti K."/>
            <person name="Lindquist E.A."/>
            <person name="Lipzen A."/>
            <person name="Lundell T."/>
            <person name="Morin E."/>
            <person name="Murat C."/>
            <person name="Riley R."/>
            <person name="Ohm R."/>
            <person name="Sun H."/>
            <person name="Tunlid A."/>
            <person name="Henrissat B."/>
            <person name="Grigoriev I.V."/>
            <person name="Hibbett D.S."/>
            <person name="Martin F."/>
        </authorList>
    </citation>
    <scope>NUCLEOTIDE SEQUENCE [LARGE SCALE GENOMIC DNA]</scope>
    <source>
        <strain evidence="2">MAFF 305830</strain>
    </source>
</reference>
<keyword evidence="2" id="KW-1185">Reference proteome</keyword>
<accession>A0A0C3BKG4</accession>
<organism evidence="1 2">
    <name type="scientific">Serendipita vermifera MAFF 305830</name>
    <dbReference type="NCBI Taxonomy" id="933852"/>
    <lineage>
        <taxon>Eukaryota</taxon>
        <taxon>Fungi</taxon>
        <taxon>Dikarya</taxon>
        <taxon>Basidiomycota</taxon>
        <taxon>Agaricomycotina</taxon>
        <taxon>Agaricomycetes</taxon>
        <taxon>Sebacinales</taxon>
        <taxon>Serendipitaceae</taxon>
        <taxon>Serendipita</taxon>
    </lineage>
</organism>
<dbReference type="Proteomes" id="UP000054097">
    <property type="component" value="Unassembled WGS sequence"/>
</dbReference>
<reference evidence="1 2" key="1">
    <citation type="submission" date="2014-04" db="EMBL/GenBank/DDBJ databases">
        <authorList>
            <consortium name="DOE Joint Genome Institute"/>
            <person name="Kuo A."/>
            <person name="Zuccaro A."/>
            <person name="Kohler A."/>
            <person name="Nagy L.G."/>
            <person name="Floudas D."/>
            <person name="Copeland A."/>
            <person name="Barry K.W."/>
            <person name="Cichocki N."/>
            <person name="Veneault-Fourrey C."/>
            <person name="LaButti K."/>
            <person name="Lindquist E.A."/>
            <person name="Lipzen A."/>
            <person name="Lundell T."/>
            <person name="Morin E."/>
            <person name="Murat C."/>
            <person name="Sun H."/>
            <person name="Tunlid A."/>
            <person name="Henrissat B."/>
            <person name="Grigoriev I.V."/>
            <person name="Hibbett D.S."/>
            <person name="Martin F."/>
            <person name="Nordberg H.P."/>
            <person name="Cantor M.N."/>
            <person name="Hua S.X."/>
        </authorList>
    </citation>
    <scope>NUCLEOTIDE SEQUENCE [LARGE SCALE GENOMIC DNA]</scope>
    <source>
        <strain evidence="1 2">MAFF 305830</strain>
    </source>
</reference>